<dbReference type="GO" id="GO:0009307">
    <property type="term" value="P:DNA restriction-modification system"/>
    <property type="evidence" value="ECO:0007669"/>
    <property type="project" value="UniProtKB-KW"/>
</dbReference>
<dbReference type="InterPro" id="IPR044946">
    <property type="entry name" value="Restrct_endonuc_typeI_TRD_sf"/>
</dbReference>
<dbReference type="SUPFAM" id="SSF116734">
    <property type="entry name" value="DNA methylase specificity domain"/>
    <property type="match status" value="2"/>
</dbReference>
<dbReference type="PANTHER" id="PTHR30408:SF12">
    <property type="entry name" value="TYPE I RESTRICTION ENZYME MJAVIII SPECIFICITY SUBUNIT"/>
    <property type="match status" value="1"/>
</dbReference>
<evidence type="ECO:0000256" key="2">
    <source>
        <dbReference type="ARBA" id="ARBA00022747"/>
    </source>
</evidence>
<evidence type="ECO:0000313" key="5">
    <source>
        <dbReference type="EMBL" id="PIU46684.1"/>
    </source>
</evidence>
<evidence type="ECO:0000256" key="1">
    <source>
        <dbReference type="ARBA" id="ARBA00010923"/>
    </source>
</evidence>
<reference evidence="6" key="1">
    <citation type="submission" date="2017-09" db="EMBL/GenBank/DDBJ databases">
        <title>Depth-based differentiation of microbial function through sediment-hosted aquifers and enrichment of novel symbionts in the deep terrestrial subsurface.</title>
        <authorList>
            <person name="Probst A.J."/>
            <person name="Ladd B."/>
            <person name="Jarett J.K."/>
            <person name="Geller-Mcgrath D.E."/>
            <person name="Sieber C.M.K."/>
            <person name="Emerson J.B."/>
            <person name="Anantharaman K."/>
            <person name="Thomas B.C."/>
            <person name="Malmstrom R."/>
            <person name="Stieglmeier M."/>
            <person name="Klingl A."/>
            <person name="Woyke T."/>
            <person name="Ryan C.M."/>
            <person name="Banfield J.F."/>
        </authorList>
    </citation>
    <scope>NUCLEOTIDE SEQUENCE [LARGE SCALE GENOMIC DNA]</scope>
</reference>
<evidence type="ECO:0000313" key="6">
    <source>
        <dbReference type="Proteomes" id="UP000228777"/>
    </source>
</evidence>
<keyword evidence="3" id="KW-0238">DNA-binding</keyword>
<evidence type="ECO:0000259" key="4">
    <source>
        <dbReference type="Pfam" id="PF01420"/>
    </source>
</evidence>
<dbReference type="Pfam" id="PF01420">
    <property type="entry name" value="Methylase_S"/>
    <property type="match status" value="2"/>
</dbReference>
<dbReference type="Proteomes" id="UP000228777">
    <property type="component" value="Unassembled WGS sequence"/>
</dbReference>
<dbReference type="InterPro" id="IPR052021">
    <property type="entry name" value="Type-I_RS_S_subunit"/>
</dbReference>
<dbReference type="Gene3D" id="3.90.220.20">
    <property type="entry name" value="DNA methylase specificity domains"/>
    <property type="match status" value="2"/>
</dbReference>
<accession>A0A2M6Z2Q0</accession>
<proteinExistence type="inferred from homology"/>
<dbReference type="AlphaFoldDB" id="A0A2M6Z2Q0"/>
<name>A0A2M6Z2Q0_9BACT</name>
<feature type="domain" description="Type I restriction modification DNA specificity" evidence="4">
    <location>
        <begin position="18"/>
        <end position="167"/>
    </location>
</feature>
<dbReference type="CDD" id="cd17246">
    <property type="entry name" value="RMtype1_S_SonII-TRD2-CR2_like"/>
    <property type="match status" value="1"/>
</dbReference>
<feature type="non-terminal residue" evidence="5">
    <location>
        <position position="342"/>
    </location>
</feature>
<sequence>MTWPTNPSSRTKFTTGQRKLGEVAEIYQGGKSGLTKKDYVKSGFLAFSATGQDGFTKKAFDSGFAVILSSIGARCGKCFYAEGKWTALANTQVIKLDDPMAAKFLYYYLNDENKWPRYGSAQPFIAPSTVKRLKVPFPSLPIQKKIVERLDAIKKTQELNDKQLVLVEELFQSLLHRELDPKGKNWEVKRLGELSLVITKGTTPTTYGYRFTDAGIPFLRVEDVNNDLVNPKKTEYHISKETHEFMKRSKTEPRDILVTIAGTIGRVAHVPENAPEMNMNQAVAIVRLKPLVNHLYVFYLLRTKELQRAMKFAEVTGTITNISLTTLKNLKIPLPPIETQRK</sequence>
<feature type="domain" description="Type I restriction modification DNA specificity" evidence="4">
    <location>
        <begin position="184"/>
        <end position="342"/>
    </location>
</feature>
<dbReference type="InterPro" id="IPR000055">
    <property type="entry name" value="Restrct_endonuc_typeI_TRD"/>
</dbReference>
<dbReference type="EMBL" id="PEWP01000036">
    <property type="protein sequence ID" value="PIU46684.1"/>
    <property type="molecule type" value="Genomic_DNA"/>
</dbReference>
<protein>
    <recommendedName>
        <fullName evidence="4">Type I restriction modification DNA specificity domain-containing protein</fullName>
    </recommendedName>
</protein>
<evidence type="ECO:0000256" key="3">
    <source>
        <dbReference type="ARBA" id="ARBA00023125"/>
    </source>
</evidence>
<keyword evidence="2" id="KW-0680">Restriction system</keyword>
<organism evidence="5 6">
    <name type="scientific">bacterium (Candidatus Gribaldobacteria) CG07_land_8_20_14_0_80_33_18</name>
    <dbReference type="NCBI Taxonomy" id="2014272"/>
    <lineage>
        <taxon>Bacteria</taxon>
        <taxon>Candidatus Gribaldobacteria</taxon>
    </lineage>
</organism>
<comment type="similarity">
    <text evidence="1">Belongs to the type-I restriction system S methylase family.</text>
</comment>
<comment type="caution">
    <text evidence="5">The sequence shown here is derived from an EMBL/GenBank/DDBJ whole genome shotgun (WGS) entry which is preliminary data.</text>
</comment>
<dbReference type="GO" id="GO:0003677">
    <property type="term" value="F:DNA binding"/>
    <property type="evidence" value="ECO:0007669"/>
    <property type="project" value="UniProtKB-KW"/>
</dbReference>
<gene>
    <name evidence="5" type="ORF">COS93_01950</name>
</gene>
<dbReference type="PANTHER" id="PTHR30408">
    <property type="entry name" value="TYPE-1 RESTRICTION ENZYME ECOKI SPECIFICITY PROTEIN"/>
    <property type="match status" value="1"/>
</dbReference>